<dbReference type="InterPro" id="IPR050330">
    <property type="entry name" value="Bact_OuterMem_StrucFunc"/>
</dbReference>
<dbReference type="PROSITE" id="PS01068">
    <property type="entry name" value="OMPA_1"/>
    <property type="match status" value="1"/>
</dbReference>
<evidence type="ECO:0000256" key="2">
    <source>
        <dbReference type="ARBA" id="ARBA00023136"/>
    </source>
</evidence>
<keyword evidence="2 6" id="KW-0472">Membrane</keyword>
<dbReference type="HAMAP" id="MF_02204">
    <property type="entry name" value="Pal"/>
    <property type="match status" value="1"/>
</dbReference>
<dbReference type="InterPro" id="IPR036737">
    <property type="entry name" value="OmpA-like_sf"/>
</dbReference>
<dbReference type="Proteomes" id="UP001203338">
    <property type="component" value="Unassembled WGS sequence"/>
</dbReference>
<keyword evidence="5 6" id="KW-0449">Lipoprotein</keyword>
<proteinExistence type="inferred from homology"/>
<keyword evidence="3 6" id="KW-0564">Palmitate</keyword>
<keyword evidence="4 6" id="KW-0998">Cell outer membrane</keyword>
<dbReference type="PANTHER" id="PTHR30329:SF21">
    <property type="entry name" value="LIPOPROTEIN YIAD-RELATED"/>
    <property type="match status" value="1"/>
</dbReference>
<evidence type="ECO:0000256" key="4">
    <source>
        <dbReference type="ARBA" id="ARBA00023237"/>
    </source>
</evidence>
<evidence type="ECO:0000256" key="7">
    <source>
        <dbReference type="SAM" id="SignalP"/>
    </source>
</evidence>
<sequence>MKFATLAKGIATGLAVVWLAGCATSTQTAGGGEEATTKVGQGETVVEASGITDPAVQAVIASGKIDSSKSPEQIAALLEQNVYHFGFDSDKLKPGALESLDVHAAYLTSPAGRAENLVIEGNTDERGTRTYNLALGERRAKAVKNYLVLKGVAPARIELVSYGLEKPVDPAHTEAAWAKNRRAVIVPAGK</sequence>
<dbReference type="CDD" id="cd07185">
    <property type="entry name" value="OmpA_C-like"/>
    <property type="match status" value="1"/>
</dbReference>
<accession>A0ABT0PFT8</accession>
<organism evidence="9 10">
    <name type="scientific">Parendozoicomonas callyspongiae</name>
    <dbReference type="NCBI Taxonomy" id="2942213"/>
    <lineage>
        <taxon>Bacteria</taxon>
        <taxon>Pseudomonadati</taxon>
        <taxon>Pseudomonadota</taxon>
        <taxon>Gammaproteobacteria</taxon>
        <taxon>Oceanospirillales</taxon>
        <taxon>Endozoicomonadaceae</taxon>
        <taxon>Parendozoicomonas</taxon>
    </lineage>
</organism>
<keyword evidence="6" id="KW-0131">Cell cycle</keyword>
<gene>
    <name evidence="6" type="primary">pal</name>
    <name evidence="9" type="ORF">M3P05_09935</name>
</gene>
<dbReference type="PROSITE" id="PS51257">
    <property type="entry name" value="PROKAR_LIPOPROTEIN"/>
    <property type="match status" value="1"/>
</dbReference>
<evidence type="ECO:0000256" key="6">
    <source>
        <dbReference type="HAMAP-Rule" id="MF_02204"/>
    </source>
</evidence>
<comment type="subcellular location">
    <subcellularLocation>
        <location evidence="6">Cell outer membrane</location>
        <topology evidence="6">Lipid-anchor</topology>
    </subcellularLocation>
</comment>
<evidence type="ECO:0000256" key="1">
    <source>
        <dbReference type="ARBA" id="ARBA00022729"/>
    </source>
</evidence>
<feature type="chain" id="PRO_5046742829" description="Peptidoglycan-associated lipoprotein" evidence="7">
    <location>
        <begin position="30"/>
        <end position="190"/>
    </location>
</feature>
<comment type="subunit">
    <text evidence="6">The Tol-Pal system is composed of five core proteins: the inner membrane proteins TolA, TolQ and TolR, the periplasmic protein TolB and the outer membrane protein Pal. They form a network linking the inner and outer membranes and the peptidoglycan layer.</text>
</comment>
<dbReference type="InterPro" id="IPR006690">
    <property type="entry name" value="OMPA-like_CS"/>
</dbReference>
<evidence type="ECO:0000256" key="3">
    <source>
        <dbReference type="ARBA" id="ARBA00023139"/>
    </source>
</evidence>
<evidence type="ECO:0000313" key="9">
    <source>
        <dbReference type="EMBL" id="MCL6270245.1"/>
    </source>
</evidence>
<dbReference type="InterPro" id="IPR006665">
    <property type="entry name" value="OmpA-like"/>
</dbReference>
<keyword evidence="1 6" id="KW-0732">Signal</keyword>
<dbReference type="PANTHER" id="PTHR30329">
    <property type="entry name" value="STATOR ELEMENT OF FLAGELLAR MOTOR COMPLEX"/>
    <property type="match status" value="1"/>
</dbReference>
<dbReference type="EMBL" id="JAMFLX010000011">
    <property type="protein sequence ID" value="MCL6270245.1"/>
    <property type="molecule type" value="Genomic_DNA"/>
</dbReference>
<dbReference type="RefSeq" id="WP_249699415.1">
    <property type="nucleotide sequence ID" value="NZ_JAMFLX010000011.1"/>
</dbReference>
<reference evidence="9 10" key="1">
    <citation type="submission" date="2022-05" db="EMBL/GenBank/DDBJ databases">
        <authorList>
            <person name="Park J.-S."/>
        </authorList>
    </citation>
    <scope>NUCLEOTIDE SEQUENCE [LARGE SCALE GENOMIC DNA]</scope>
    <source>
        <strain evidence="9 10">2012CJ34-2</strain>
    </source>
</reference>
<dbReference type="Pfam" id="PF00691">
    <property type="entry name" value="OmpA"/>
    <property type="match status" value="1"/>
</dbReference>
<keyword evidence="6" id="KW-0132">Cell division</keyword>
<evidence type="ECO:0000256" key="5">
    <source>
        <dbReference type="ARBA" id="ARBA00023288"/>
    </source>
</evidence>
<dbReference type="Gene3D" id="3.30.1330.60">
    <property type="entry name" value="OmpA-like domain"/>
    <property type="match status" value="1"/>
</dbReference>
<evidence type="ECO:0000259" key="8">
    <source>
        <dbReference type="PROSITE" id="PS51123"/>
    </source>
</evidence>
<feature type="domain" description="OmpA-like" evidence="8">
    <location>
        <begin position="72"/>
        <end position="190"/>
    </location>
</feature>
<feature type="signal peptide" evidence="7">
    <location>
        <begin position="1"/>
        <end position="29"/>
    </location>
</feature>
<keyword evidence="10" id="KW-1185">Reference proteome</keyword>
<comment type="similarity">
    <text evidence="6">Belongs to the Pal lipoprotein family.</text>
</comment>
<name>A0ABT0PFT8_9GAMM</name>
<dbReference type="PROSITE" id="PS51123">
    <property type="entry name" value="OMPA_2"/>
    <property type="match status" value="1"/>
</dbReference>
<comment type="function">
    <text evidence="6">Part of the Tol-Pal system, which plays a role in outer membrane invagination during cell division and is important for maintaining outer membrane integrity.</text>
</comment>
<dbReference type="PRINTS" id="PR01021">
    <property type="entry name" value="OMPADOMAIN"/>
</dbReference>
<evidence type="ECO:0000313" key="10">
    <source>
        <dbReference type="Proteomes" id="UP001203338"/>
    </source>
</evidence>
<dbReference type="InterPro" id="IPR039001">
    <property type="entry name" value="Pal"/>
</dbReference>
<comment type="caution">
    <text evidence="9">The sequence shown here is derived from an EMBL/GenBank/DDBJ whole genome shotgun (WGS) entry which is preliminary data.</text>
</comment>
<dbReference type="InterPro" id="IPR006664">
    <property type="entry name" value="OMP_bac"/>
</dbReference>
<protein>
    <recommendedName>
        <fullName evidence="6">Peptidoglycan-associated lipoprotein</fullName>
        <shortName evidence="6">PAL</shortName>
    </recommendedName>
</protein>
<dbReference type="SUPFAM" id="SSF103088">
    <property type="entry name" value="OmpA-like"/>
    <property type="match status" value="1"/>
</dbReference>